<comment type="catalytic activity">
    <reaction evidence="7">
        <text>L-threonyl-[protein] + ATP = O-phospho-L-threonyl-[protein] + ADP + H(+)</text>
        <dbReference type="Rhea" id="RHEA:46608"/>
        <dbReference type="Rhea" id="RHEA-COMP:11060"/>
        <dbReference type="Rhea" id="RHEA-COMP:11605"/>
        <dbReference type="ChEBI" id="CHEBI:15378"/>
        <dbReference type="ChEBI" id="CHEBI:30013"/>
        <dbReference type="ChEBI" id="CHEBI:30616"/>
        <dbReference type="ChEBI" id="CHEBI:61977"/>
        <dbReference type="ChEBI" id="CHEBI:456216"/>
        <dbReference type="EC" id="2.7.11.1"/>
    </reaction>
</comment>
<dbReference type="PANTHER" id="PTHR22967:SF57">
    <property type="entry name" value="AUXILIN, ISOFORM A-RELATED"/>
    <property type="match status" value="1"/>
</dbReference>
<dbReference type="EMBL" id="JBBNAG010000003">
    <property type="protein sequence ID" value="KAK9149239.1"/>
    <property type="molecule type" value="Genomic_DNA"/>
</dbReference>
<feature type="compositionally biased region" description="Basic and acidic residues" evidence="9">
    <location>
        <begin position="7"/>
        <end position="16"/>
    </location>
</feature>
<keyword evidence="6" id="KW-0067">ATP-binding</keyword>
<evidence type="ECO:0000313" key="10">
    <source>
        <dbReference type="EMBL" id="KAK9149239.1"/>
    </source>
</evidence>
<evidence type="ECO:0000256" key="2">
    <source>
        <dbReference type="ARBA" id="ARBA00022527"/>
    </source>
</evidence>
<sequence length="145" mass="15867">MAAVHTRGGDGGEEVRRAHRRKERRLSAAAAAATRAAIGECAQVGVYMVRSINVSCKNLKEAATTRPSALPSPLPEIGASEALRRRRCSSHPKPSLYPELVKSLKGHPNVVSLLAHTILDIGRTKEAFLVMEFYEKSLVNVLERR</sequence>
<name>A0AAP0KCU4_9MAGN</name>
<keyword evidence="4" id="KW-0547">Nucleotide-binding</keyword>
<proteinExistence type="predicted"/>
<accession>A0AAP0KCU4</accession>
<dbReference type="PANTHER" id="PTHR22967">
    <property type="entry name" value="SERINE/THREONINE PROTEIN KINASE"/>
    <property type="match status" value="1"/>
</dbReference>
<keyword evidence="3" id="KW-0808">Transferase</keyword>
<evidence type="ECO:0000256" key="4">
    <source>
        <dbReference type="ARBA" id="ARBA00022741"/>
    </source>
</evidence>
<evidence type="ECO:0000256" key="7">
    <source>
        <dbReference type="ARBA" id="ARBA00047899"/>
    </source>
</evidence>
<organism evidence="10 11">
    <name type="scientific">Stephania cephalantha</name>
    <dbReference type="NCBI Taxonomy" id="152367"/>
    <lineage>
        <taxon>Eukaryota</taxon>
        <taxon>Viridiplantae</taxon>
        <taxon>Streptophyta</taxon>
        <taxon>Embryophyta</taxon>
        <taxon>Tracheophyta</taxon>
        <taxon>Spermatophyta</taxon>
        <taxon>Magnoliopsida</taxon>
        <taxon>Ranunculales</taxon>
        <taxon>Menispermaceae</taxon>
        <taxon>Menispermoideae</taxon>
        <taxon>Cissampelideae</taxon>
        <taxon>Stephania</taxon>
    </lineage>
</organism>
<dbReference type="EC" id="2.7.11.1" evidence="1"/>
<evidence type="ECO:0000256" key="8">
    <source>
        <dbReference type="ARBA" id="ARBA00048679"/>
    </source>
</evidence>
<protein>
    <recommendedName>
        <fullName evidence="1">non-specific serine/threonine protein kinase</fullName>
        <ecNumber evidence="1">2.7.11.1</ecNumber>
    </recommendedName>
</protein>
<dbReference type="GO" id="GO:0005524">
    <property type="term" value="F:ATP binding"/>
    <property type="evidence" value="ECO:0007669"/>
    <property type="project" value="UniProtKB-KW"/>
</dbReference>
<comment type="caution">
    <text evidence="10">The sequence shown here is derived from an EMBL/GenBank/DDBJ whole genome shotgun (WGS) entry which is preliminary data.</text>
</comment>
<dbReference type="GO" id="GO:0004674">
    <property type="term" value="F:protein serine/threonine kinase activity"/>
    <property type="evidence" value="ECO:0007669"/>
    <property type="project" value="UniProtKB-KW"/>
</dbReference>
<gene>
    <name evidence="10" type="ORF">Scep_007996</name>
</gene>
<evidence type="ECO:0000256" key="5">
    <source>
        <dbReference type="ARBA" id="ARBA00022777"/>
    </source>
</evidence>
<feature type="region of interest" description="Disordered" evidence="9">
    <location>
        <begin position="1"/>
        <end position="22"/>
    </location>
</feature>
<comment type="catalytic activity">
    <reaction evidence="8">
        <text>L-seryl-[protein] + ATP = O-phospho-L-seryl-[protein] + ADP + H(+)</text>
        <dbReference type="Rhea" id="RHEA:17989"/>
        <dbReference type="Rhea" id="RHEA-COMP:9863"/>
        <dbReference type="Rhea" id="RHEA-COMP:11604"/>
        <dbReference type="ChEBI" id="CHEBI:15378"/>
        <dbReference type="ChEBI" id="CHEBI:29999"/>
        <dbReference type="ChEBI" id="CHEBI:30616"/>
        <dbReference type="ChEBI" id="CHEBI:83421"/>
        <dbReference type="ChEBI" id="CHEBI:456216"/>
        <dbReference type="EC" id="2.7.11.1"/>
    </reaction>
</comment>
<evidence type="ECO:0000256" key="6">
    <source>
        <dbReference type="ARBA" id="ARBA00022840"/>
    </source>
</evidence>
<keyword evidence="11" id="KW-1185">Reference proteome</keyword>
<evidence type="ECO:0000313" key="11">
    <source>
        <dbReference type="Proteomes" id="UP001419268"/>
    </source>
</evidence>
<dbReference type="Proteomes" id="UP001419268">
    <property type="component" value="Unassembled WGS sequence"/>
</dbReference>
<dbReference type="GO" id="GO:0005737">
    <property type="term" value="C:cytoplasm"/>
    <property type="evidence" value="ECO:0007669"/>
    <property type="project" value="TreeGrafter"/>
</dbReference>
<evidence type="ECO:0000256" key="1">
    <source>
        <dbReference type="ARBA" id="ARBA00012513"/>
    </source>
</evidence>
<keyword evidence="2" id="KW-0723">Serine/threonine-protein kinase</keyword>
<keyword evidence="5" id="KW-0418">Kinase</keyword>
<reference evidence="10 11" key="1">
    <citation type="submission" date="2024-01" db="EMBL/GenBank/DDBJ databases">
        <title>Genome assemblies of Stephania.</title>
        <authorList>
            <person name="Yang L."/>
        </authorList>
    </citation>
    <scope>NUCLEOTIDE SEQUENCE [LARGE SCALE GENOMIC DNA]</scope>
    <source>
        <strain evidence="10">JXDWG</strain>
        <tissue evidence="10">Leaf</tissue>
    </source>
</reference>
<evidence type="ECO:0000256" key="3">
    <source>
        <dbReference type="ARBA" id="ARBA00022679"/>
    </source>
</evidence>
<evidence type="ECO:0000256" key="9">
    <source>
        <dbReference type="SAM" id="MobiDB-lite"/>
    </source>
</evidence>
<dbReference type="AlphaFoldDB" id="A0AAP0KCU4"/>